<sequence>MKAIGFDLGDTLIFYRNVQASWTDLYEKALTKLLQDMGMDHNGELIEAAVQILKKFNTRINPRDYEVKDTDIFQEILQEWGINKDIKQTIHTFFSFFQAESHMFDDTLPILKYLKERNINIGILTDVPYGMSRELVMKDLQGFEQYVDVVITSVEVGYRKPRSEGFIQLAHQLGCHPEQMSYVGNERKDIVGAKLLGMKGVLINRERLDIDWGQDVTITKLHEIEKLYK</sequence>
<dbReference type="SUPFAM" id="SSF56784">
    <property type="entry name" value="HAD-like"/>
    <property type="match status" value="1"/>
</dbReference>
<dbReference type="GO" id="GO:0016787">
    <property type="term" value="F:hydrolase activity"/>
    <property type="evidence" value="ECO:0007669"/>
    <property type="project" value="UniProtKB-KW"/>
</dbReference>
<dbReference type="PANTHER" id="PTHR43316">
    <property type="entry name" value="HYDROLASE, HALOACID DELAHOGENASE-RELATED"/>
    <property type="match status" value="1"/>
</dbReference>
<dbReference type="InterPro" id="IPR023214">
    <property type="entry name" value="HAD_sf"/>
</dbReference>
<dbReference type="InterPro" id="IPR051540">
    <property type="entry name" value="S-2-haloacid_dehalogenase"/>
</dbReference>
<evidence type="ECO:0000256" key="1">
    <source>
        <dbReference type="ARBA" id="ARBA00022801"/>
    </source>
</evidence>
<dbReference type="InterPro" id="IPR023198">
    <property type="entry name" value="PGP-like_dom2"/>
</dbReference>
<evidence type="ECO:0000313" key="3">
    <source>
        <dbReference type="Proteomes" id="UP000480151"/>
    </source>
</evidence>
<keyword evidence="3" id="KW-1185">Reference proteome</keyword>
<dbReference type="InterPro" id="IPR036412">
    <property type="entry name" value="HAD-like_sf"/>
</dbReference>
<dbReference type="SFLD" id="SFLDS00003">
    <property type="entry name" value="Haloacid_Dehalogenase"/>
    <property type="match status" value="1"/>
</dbReference>
<dbReference type="CDD" id="cd01427">
    <property type="entry name" value="HAD_like"/>
    <property type="match status" value="1"/>
</dbReference>
<organism evidence="2 3">
    <name type="scientific">Paenibacillus apii</name>
    <dbReference type="NCBI Taxonomy" id="1850370"/>
    <lineage>
        <taxon>Bacteria</taxon>
        <taxon>Bacillati</taxon>
        <taxon>Bacillota</taxon>
        <taxon>Bacilli</taxon>
        <taxon>Bacillales</taxon>
        <taxon>Paenibacillaceae</taxon>
        <taxon>Paenibacillus</taxon>
    </lineage>
</organism>
<dbReference type="Gene3D" id="1.10.150.240">
    <property type="entry name" value="Putative phosphatase, domain 2"/>
    <property type="match status" value="1"/>
</dbReference>
<name>A0A6M1PND8_9BACL</name>
<dbReference type="InterPro" id="IPR041492">
    <property type="entry name" value="HAD_2"/>
</dbReference>
<proteinExistence type="predicted"/>
<dbReference type="InterPro" id="IPR006439">
    <property type="entry name" value="HAD-SF_hydro_IA"/>
</dbReference>
<protein>
    <submittedName>
        <fullName evidence="2">HAD family hydrolase</fullName>
    </submittedName>
</protein>
<dbReference type="PANTHER" id="PTHR43316:SF8">
    <property type="entry name" value="HAD FAMILY HYDROLASE"/>
    <property type="match status" value="1"/>
</dbReference>
<reference evidence="2 3" key="1">
    <citation type="submission" date="2020-02" db="EMBL/GenBank/DDBJ databases">
        <authorList>
            <person name="Gao J."/>
            <person name="Sun J."/>
        </authorList>
    </citation>
    <scope>NUCLEOTIDE SEQUENCE [LARGE SCALE GENOMIC DNA]</scope>
    <source>
        <strain evidence="2 3">7124</strain>
    </source>
</reference>
<keyword evidence="1 2" id="KW-0378">Hydrolase</keyword>
<gene>
    <name evidence="2" type="ORF">G5B47_15225</name>
</gene>
<comment type="caution">
    <text evidence="2">The sequence shown here is derived from an EMBL/GenBank/DDBJ whole genome shotgun (WGS) entry which is preliminary data.</text>
</comment>
<dbReference type="RefSeq" id="WP_165099638.1">
    <property type="nucleotide sequence ID" value="NZ_JAAKGU010000006.1"/>
</dbReference>
<dbReference type="AlphaFoldDB" id="A0A6M1PND8"/>
<evidence type="ECO:0000313" key="2">
    <source>
        <dbReference type="EMBL" id="NGM83772.1"/>
    </source>
</evidence>
<dbReference type="EMBL" id="JAAKGU010000006">
    <property type="protein sequence ID" value="NGM83772.1"/>
    <property type="molecule type" value="Genomic_DNA"/>
</dbReference>
<dbReference type="SFLD" id="SFLDG01129">
    <property type="entry name" value="C1.5:_HAD__Beta-PGM__Phosphata"/>
    <property type="match status" value="1"/>
</dbReference>
<accession>A0A6M1PND8</accession>
<dbReference type="Proteomes" id="UP000480151">
    <property type="component" value="Unassembled WGS sequence"/>
</dbReference>
<dbReference type="PRINTS" id="PR00413">
    <property type="entry name" value="HADHALOGNASE"/>
</dbReference>
<dbReference type="Pfam" id="PF13419">
    <property type="entry name" value="HAD_2"/>
    <property type="match status" value="1"/>
</dbReference>
<dbReference type="Gene3D" id="3.40.50.1000">
    <property type="entry name" value="HAD superfamily/HAD-like"/>
    <property type="match status" value="1"/>
</dbReference>